<dbReference type="SUPFAM" id="SSF53383">
    <property type="entry name" value="PLP-dependent transferases"/>
    <property type="match status" value="1"/>
</dbReference>
<comment type="cofactor">
    <cofactor evidence="1 4">
        <name>pyridoxal 5'-phosphate</name>
        <dbReference type="ChEBI" id="CHEBI:597326"/>
    </cofactor>
</comment>
<keyword evidence="6" id="KW-1185">Reference proteome</keyword>
<sequence length="1066" mass="121114">MTNETNDHFHHANNMVASWFFGPRAENKEFVKEFYNNIIDLQAEGRMSYFDSTDPKFITTQMQNSKEFKNNMEYLRNQLYKLLEKLNERTVPFWSPRYMGHMVTETTMPSNLGYVAALQYNQNNIAIEGAPLTTMLEIGVGDQLCEMLGFNTSNLNINLDNIDKEDENTYNFGSQEIQSWGHITCDGSVANLESIWATRNLKFYPLSLHLAIEEGQLSFIGKNFSIELANGSVKLFKDCTTWELLNLRPTSVLDIPERLYQKYGITSQFLQASLKDYTIQTVGKDYLEHKFGITKPSLYFASSTHHYSWPKGCAIVGIGSGNLQSIPVDYAARMDINELDKTLAKCVRNKQAVYAVVAIMGSTEQGACDPLADIVVLRERYQRRYGLSFVIHADAAWGGYFRTMLIEPSKNPPCGDVSEGHDEVGDTFVPMLALNPYTRKHLYSLKDCDSITVDPHKSGYIPYPAGALCYRDQRMRYLVTWTSPVVTRPMEESIGIYGVEGSKPGAAPVAAWLSHDVIGLHQKGYGALLGQATFTCSKIYCHWATMSTDKDNFIVVPFNMLPTEKLNTPNSEEVRKQKQKISELIVTKSNLDIINNEEALNLIKKVGSDLIINTFACNFKVNGKVNENINEANYLNQRLFEKFSLTSYRKTNKSKPLILTSTMLRQSAYGNCLTNFKNRLGLKGDQDLYVLINVVMSPWPTEFDFITTLTKTFKENLKELAELSIRRNIKTPVHLNIIPSIDGNQSNEKICHISHLFVIQGTDKIYLVHLPIFQLETHRYQVIIKAEIPTKIMEKYKDFRKKNPSKVLILWCQENITIDQIATEGSSFTACIVKDFDHYKALKEYPKVSSITFEVKTIKLLKMRNLGLPYQDADYPKDRVPFYIYGTENQLHIDHLLLKFPSIQLSAENVKIELLLGKFTNEQKERGAIVHIIAKEENDGTNIDLHEVAMQPFPDTKYLGDSFFFKANNSFHVELYEDPAYNPTSNGPGLDKVDNISPFAIGKLILPSVSKGGLYVDSRLINMDPIVKIQKERIVKPAVTGSWRKCPKQLLVTTEKVDVKTSPLRS</sequence>
<dbReference type="Pfam" id="PF00282">
    <property type="entry name" value="Pyridoxal_deC"/>
    <property type="match status" value="1"/>
</dbReference>
<dbReference type="Gene3D" id="3.40.640.10">
    <property type="entry name" value="Type I PLP-dependent aspartate aminotransferase-like (Major domain)"/>
    <property type="match status" value="1"/>
</dbReference>
<protein>
    <submittedName>
        <fullName evidence="5">PLP-dependent transferase</fullName>
    </submittedName>
</protein>
<dbReference type="GO" id="GO:0019752">
    <property type="term" value="P:carboxylic acid metabolic process"/>
    <property type="evidence" value="ECO:0007669"/>
    <property type="project" value="InterPro"/>
</dbReference>
<dbReference type="PANTHER" id="PTHR42735:SF4">
    <property type="entry name" value="PYRIDOXAL PHOSPHATE-DEPENDENT DECARBOXYLASE FAMILY PROTEIN"/>
    <property type="match status" value="1"/>
</dbReference>
<dbReference type="AlphaFoldDB" id="A0A8H4B5G0"/>
<name>A0A8H4B5G0_GIGMA</name>
<accession>A0A8H4B5G0</accession>
<dbReference type="EMBL" id="WTPW01000007">
    <property type="protein sequence ID" value="KAF0561664.1"/>
    <property type="molecule type" value="Genomic_DNA"/>
</dbReference>
<evidence type="ECO:0000256" key="2">
    <source>
        <dbReference type="ARBA" id="ARBA00022898"/>
    </source>
</evidence>
<keyword evidence="5" id="KW-0808">Transferase</keyword>
<dbReference type="InterPro" id="IPR002129">
    <property type="entry name" value="PyrdxlP-dep_de-COase"/>
</dbReference>
<dbReference type="GO" id="GO:0016830">
    <property type="term" value="F:carbon-carbon lyase activity"/>
    <property type="evidence" value="ECO:0007669"/>
    <property type="project" value="InterPro"/>
</dbReference>
<dbReference type="Proteomes" id="UP000439903">
    <property type="component" value="Unassembled WGS sequence"/>
</dbReference>
<evidence type="ECO:0000256" key="4">
    <source>
        <dbReference type="PIRSR" id="PIRSR602129-50"/>
    </source>
</evidence>
<keyword evidence="3" id="KW-0456">Lyase</keyword>
<dbReference type="OrthoDB" id="2161780at2759"/>
<dbReference type="GO" id="GO:0030170">
    <property type="term" value="F:pyridoxal phosphate binding"/>
    <property type="evidence" value="ECO:0007669"/>
    <property type="project" value="InterPro"/>
</dbReference>
<dbReference type="GO" id="GO:0016740">
    <property type="term" value="F:transferase activity"/>
    <property type="evidence" value="ECO:0007669"/>
    <property type="project" value="UniProtKB-KW"/>
</dbReference>
<dbReference type="InterPro" id="IPR015421">
    <property type="entry name" value="PyrdxlP-dep_Trfase_major"/>
</dbReference>
<reference evidence="5 6" key="1">
    <citation type="journal article" date="2019" name="Environ. Microbiol.">
        <title>At the nexus of three kingdoms: the genome of the mycorrhizal fungus Gigaspora margarita provides insights into plant, endobacterial and fungal interactions.</title>
        <authorList>
            <person name="Venice F."/>
            <person name="Ghignone S."/>
            <person name="Salvioli di Fossalunga A."/>
            <person name="Amselem J."/>
            <person name="Novero M."/>
            <person name="Xianan X."/>
            <person name="Sedzielewska Toro K."/>
            <person name="Morin E."/>
            <person name="Lipzen A."/>
            <person name="Grigoriev I.V."/>
            <person name="Henrissat B."/>
            <person name="Martin F.M."/>
            <person name="Bonfante P."/>
        </authorList>
    </citation>
    <scope>NUCLEOTIDE SEQUENCE [LARGE SCALE GENOMIC DNA]</scope>
    <source>
        <strain evidence="5 6">BEG34</strain>
    </source>
</reference>
<evidence type="ECO:0000256" key="1">
    <source>
        <dbReference type="ARBA" id="ARBA00001933"/>
    </source>
</evidence>
<comment type="caution">
    <text evidence="5">The sequence shown here is derived from an EMBL/GenBank/DDBJ whole genome shotgun (WGS) entry which is preliminary data.</text>
</comment>
<dbReference type="InterPro" id="IPR015424">
    <property type="entry name" value="PyrdxlP-dep_Trfase"/>
</dbReference>
<gene>
    <name evidence="5" type="ORF">F8M41_021000</name>
</gene>
<organism evidence="5 6">
    <name type="scientific">Gigaspora margarita</name>
    <dbReference type="NCBI Taxonomy" id="4874"/>
    <lineage>
        <taxon>Eukaryota</taxon>
        <taxon>Fungi</taxon>
        <taxon>Fungi incertae sedis</taxon>
        <taxon>Mucoromycota</taxon>
        <taxon>Glomeromycotina</taxon>
        <taxon>Glomeromycetes</taxon>
        <taxon>Diversisporales</taxon>
        <taxon>Gigasporaceae</taxon>
        <taxon>Gigaspora</taxon>
    </lineage>
</organism>
<evidence type="ECO:0000313" key="6">
    <source>
        <dbReference type="Proteomes" id="UP000439903"/>
    </source>
</evidence>
<evidence type="ECO:0000256" key="3">
    <source>
        <dbReference type="ARBA" id="ARBA00023239"/>
    </source>
</evidence>
<feature type="modified residue" description="N6-(pyridoxal phosphate)lysine" evidence="4">
    <location>
        <position position="457"/>
    </location>
</feature>
<keyword evidence="2 4" id="KW-0663">Pyridoxal phosphate</keyword>
<dbReference type="InterPro" id="IPR050477">
    <property type="entry name" value="GrpII_AminoAcid_Decarb"/>
</dbReference>
<proteinExistence type="predicted"/>
<evidence type="ECO:0000313" key="5">
    <source>
        <dbReference type="EMBL" id="KAF0561664.1"/>
    </source>
</evidence>
<dbReference type="PANTHER" id="PTHR42735">
    <property type="match status" value="1"/>
</dbReference>